<dbReference type="AlphaFoldDB" id="A0A6P8B775"/>
<protein>
    <submittedName>
        <fullName evidence="2">Uncharacterized protein</fullName>
    </submittedName>
</protein>
<proteinExistence type="predicted"/>
<evidence type="ECO:0000313" key="2">
    <source>
        <dbReference type="RefSeq" id="XP_030983071.1"/>
    </source>
</evidence>
<accession>A0A6P8B775</accession>
<reference evidence="1 2" key="1">
    <citation type="journal article" date="2019" name="Mol. Biol. Evol.">
        <title>Blast fungal genomes show frequent chromosomal changes, gene gains and losses, and effector gene turnover.</title>
        <authorList>
            <person name="Gomez Luciano L.B."/>
            <person name="Jason Tsai I."/>
            <person name="Chuma I."/>
            <person name="Tosa Y."/>
            <person name="Chen Y.H."/>
            <person name="Li J.Y."/>
            <person name="Li M.Y."/>
            <person name="Jade Lu M.Y."/>
            <person name="Nakayashiki H."/>
            <person name="Li W.H."/>
        </authorList>
    </citation>
    <scope>NUCLEOTIDE SEQUENCE [LARGE SCALE GENOMIC DNA]</scope>
    <source>
        <strain evidence="1 2">NI907</strain>
    </source>
</reference>
<dbReference type="RefSeq" id="XP_030983071.1">
    <property type="nucleotide sequence ID" value="XM_031126235.1"/>
</dbReference>
<dbReference type="Proteomes" id="UP000515153">
    <property type="component" value="Chromosome I"/>
</dbReference>
<sequence>MGIGKGGFVPRSGVFVPNERAKAWNPPRIPQSGLAREEKSRHGQGSFCFRVEFELRSFFFFFL</sequence>
<gene>
    <name evidence="2" type="ORF">PgNI_06209</name>
</gene>
<reference evidence="2" key="3">
    <citation type="submission" date="2025-08" db="UniProtKB">
        <authorList>
            <consortium name="RefSeq"/>
        </authorList>
    </citation>
    <scope>IDENTIFICATION</scope>
    <source>
        <strain evidence="2">NI907</strain>
    </source>
</reference>
<reference evidence="2" key="2">
    <citation type="submission" date="2019-10" db="EMBL/GenBank/DDBJ databases">
        <authorList>
            <consortium name="NCBI Genome Project"/>
        </authorList>
    </citation>
    <scope>NUCLEOTIDE SEQUENCE</scope>
    <source>
        <strain evidence="2">NI907</strain>
    </source>
</reference>
<organism evidence="1 2">
    <name type="scientific">Pyricularia grisea</name>
    <name type="common">Crabgrass-specific blast fungus</name>
    <name type="synonym">Magnaporthe grisea</name>
    <dbReference type="NCBI Taxonomy" id="148305"/>
    <lineage>
        <taxon>Eukaryota</taxon>
        <taxon>Fungi</taxon>
        <taxon>Dikarya</taxon>
        <taxon>Ascomycota</taxon>
        <taxon>Pezizomycotina</taxon>
        <taxon>Sordariomycetes</taxon>
        <taxon>Sordariomycetidae</taxon>
        <taxon>Magnaporthales</taxon>
        <taxon>Pyriculariaceae</taxon>
        <taxon>Pyricularia</taxon>
    </lineage>
</organism>
<keyword evidence="1" id="KW-1185">Reference proteome</keyword>
<dbReference type="GeneID" id="41961144"/>
<dbReference type="KEGG" id="pgri:PgNI_06209"/>
<name>A0A6P8B775_PYRGI</name>
<feature type="non-terminal residue" evidence="2">
    <location>
        <position position="63"/>
    </location>
</feature>
<evidence type="ECO:0000313" key="1">
    <source>
        <dbReference type="Proteomes" id="UP000515153"/>
    </source>
</evidence>